<dbReference type="GO" id="GO:0015347">
    <property type="term" value="F:sodium-independent organic anion transmembrane transporter activity"/>
    <property type="evidence" value="ECO:0007669"/>
    <property type="project" value="TreeGrafter"/>
</dbReference>
<evidence type="ECO:0000256" key="8">
    <source>
        <dbReference type="RuleBase" id="RU362056"/>
    </source>
</evidence>
<feature type="transmembrane region" description="Helical" evidence="8">
    <location>
        <begin position="433"/>
        <end position="454"/>
    </location>
</feature>
<feature type="transmembrane region" description="Helical" evidence="8">
    <location>
        <begin position="466"/>
        <end position="485"/>
    </location>
</feature>
<dbReference type="SUPFAM" id="SSF103473">
    <property type="entry name" value="MFS general substrate transporter"/>
    <property type="match status" value="1"/>
</dbReference>
<keyword evidence="3" id="KW-1003">Cell membrane</keyword>
<feature type="domain" description="Kazal-like" evidence="10">
    <location>
        <begin position="498"/>
        <end position="553"/>
    </location>
</feature>
<feature type="transmembrane region" description="Helical" evidence="8">
    <location>
        <begin position="226"/>
        <end position="248"/>
    </location>
</feature>
<keyword evidence="7" id="KW-1015">Disulfide bond</keyword>
<comment type="caution">
    <text evidence="8">Lacks conserved residue(s) required for the propagation of feature annotation.</text>
</comment>
<evidence type="ECO:0000256" key="2">
    <source>
        <dbReference type="ARBA" id="ARBA00009657"/>
    </source>
</evidence>
<feature type="transmembrane region" description="Helical" evidence="8">
    <location>
        <begin position="87"/>
        <end position="111"/>
    </location>
</feature>
<evidence type="ECO:0000259" key="10">
    <source>
        <dbReference type="PROSITE" id="PS51465"/>
    </source>
</evidence>
<comment type="similarity">
    <text evidence="2 8">Belongs to the organo anion transporter (TC 2.A.60) family.</text>
</comment>
<feature type="region of interest" description="Disordered" evidence="9">
    <location>
        <begin position="1"/>
        <end position="51"/>
    </location>
</feature>
<dbReference type="EMBL" id="JAXCGZ010000142">
    <property type="protein sequence ID" value="KAK7086589.1"/>
    <property type="molecule type" value="Genomic_DNA"/>
</dbReference>
<dbReference type="NCBIfam" id="TIGR00805">
    <property type="entry name" value="oat"/>
    <property type="match status" value="1"/>
</dbReference>
<feature type="transmembrane region" description="Helical" evidence="8">
    <location>
        <begin position="155"/>
        <end position="174"/>
    </location>
</feature>
<dbReference type="Proteomes" id="UP001381693">
    <property type="component" value="Unassembled WGS sequence"/>
</dbReference>
<evidence type="ECO:0000313" key="11">
    <source>
        <dbReference type="EMBL" id="KAK7086589.1"/>
    </source>
</evidence>
<dbReference type="PANTHER" id="PTHR11388:SF76">
    <property type="entry name" value="SOLUTE CARRIER ORGANIC ANION TRANSPORTER FAMILY MEMBER"/>
    <property type="match status" value="1"/>
</dbReference>
<keyword evidence="8" id="KW-0813">Transport</keyword>
<protein>
    <recommendedName>
        <fullName evidence="8">Solute carrier organic anion transporter family member</fullName>
    </recommendedName>
</protein>
<dbReference type="PANTHER" id="PTHR11388">
    <property type="entry name" value="ORGANIC ANION TRANSPORTER"/>
    <property type="match status" value="1"/>
</dbReference>
<name>A0AAN9AGU2_HALRR</name>
<dbReference type="GO" id="GO:0006811">
    <property type="term" value="P:monoatomic ion transport"/>
    <property type="evidence" value="ECO:0007669"/>
    <property type="project" value="UniProtKB-KW"/>
</dbReference>
<accession>A0AAN9AGU2</accession>
<feature type="transmembrane region" description="Helical" evidence="8">
    <location>
        <begin position="268"/>
        <end position="290"/>
    </location>
</feature>
<dbReference type="Gene3D" id="1.20.1250.20">
    <property type="entry name" value="MFS general substrate transporter like domains"/>
    <property type="match status" value="1"/>
</dbReference>
<evidence type="ECO:0000256" key="1">
    <source>
        <dbReference type="ARBA" id="ARBA00004651"/>
    </source>
</evidence>
<keyword evidence="5 8" id="KW-1133">Transmembrane helix</keyword>
<keyword evidence="4 8" id="KW-0812">Transmembrane</keyword>
<feature type="compositionally biased region" description="Basic and acidic residues" evidence="9">
    <location>
        <begin position="31"/>
        <end position="42"/>
    </location>
</feature>
<dbReference type="AlphaFoldDB" id="A0AAN9AGU2"/>
<evidence type="ECO:0000256" key="3">
    <source>
        <dbReference type="ARBA" id="ARBA00022475"/>
    </source>
</evidence>
<keyword evidence="8" id="KW-0406">Ion transport</keyword>
<evidence type="ECO:0000256" key="6">
    <source>
        <dbReference type="ARBA" id="ARBA00023136"/>
    </source>
</evidence>
<proteinExistence type="inferred from homology"/>
<keyword evidence="6 8" id="KW-0472">Membrane</keyword>
<dbReference type="InterPro" id="IPR036058">
    <property type="entry name" value="Kazal_dom_sf"/>
</dbReference>
<comment type="caution">
    <text evidence="11">The sequence shown here is derived from an EMBL/GenBank/DDBJ whole genome shotgun (WGS) entry which is preliminary data.</text>
</comment>
<dbReference type="GO" id="GO:0016323">
    <property type="term" value="C:basolateral plasma membrane"/>
    <property type="evidence" value="ECO:0007669"/>
    <property type="project" value="TreeGrafter"/>
</dbReference>
<dbReference type="InterPro" id="IPR004156">
    <property type="entry name" value="OATP"/>
</dbReference>
<feature type="transmembrane region" description="Helical" evidence="8">
    <location>
        <begin position="394"/>
        <end position="413"/>
    </location>
</feature>
<evidence type="ECO:0000256" key="9">
    <source>
        <dbReference type="SAM" id="MobiDB-lite"/>
    </source>
</evidence>
<evidence type="ECO:0000256" key="7">
    <source>
        <dbReference type="ARBA" id="ARBA00023157"/>
    </source>
</evidence>
<dbReference type="InterPro" id="IPR036259">
    <property type="entry name" value="MFS_trans_sf"/>
</dbReference>
<feature type="transmembrane region" description="Helical" evidence="8">
    <location>
        <begin position="310"/>
        <end position="330"/>
    </location>
</feature>
<evidence type="ECO:0000256" key="5">
    <source>
        <dbReference type="ARBA" id="ARBA00022989"/>
    </source>
</evidence>
<dbReference type="InterPro" id="IPR002350">
    <property type="entry name" value="Kazal_dom"/>
</dbReference>
<comment type="subcellular location">
    <subcellularLocation>
        <location evidence="1 8">Cell membrane</location>
        <topology evidence="1 8">Multi-pass membrane protein</topology>
    </subcellularLocation>
</comment>
<dbReference type="Pfam" id="PF03137">
    <property type="entry name" value="OATP"/>
    <property type="match status" value="1"/>
</dbReference>
<dbReference type="GO" id="GO:0043252">
    <property type="term" value="P:sodium-independent organic anion transport"/>
    <property type="evidence" value="ECO:0007669"/>
    <property type="project" value="TreeGrafter"/>
</dbReference>
<evidence type="ECO:0000313" key="12">
    <source>
        <dbReference type="Proteomes" id="UP001381693"/>
    </source>
</evidence>
<sequence>MQEDKIKVSNTDLSQEHDTVNMKGQSVPNGKESDIFNDSKEDNNEEVEEGQALDLPFTEEELEETRCGIGPCKPAWLQRFATKEAYMLVYCMVGVVQGLFFTYSVSVISTIEKRFKLTSKQTGILMSGNDIAQIIFALFLAYYGNFGHRPRWLGIGAFFSAASSFTAAMPHLLFGPGEDAIQLASSSRASNISMALNSSATKEELCHFQPSMCDGQSSGESMIGSLILLLIAQFFVGISISIFFSLGVSYMDDNINKKSYPLYYTASLLLRIMGPVLGFLVGGKCLSIWIDPSQKPNISKQDPRWLGAWWLGYLFIGFGIAIAGCFLFFFPRKLPSTLRRERKRMARQVERDQKEGGNRGMDYFAALAKSKKNEAKPSLANLLKALKRLFTNEIWVGNLFNSTVTILALSGYWDFKPKYLENQFRKSAAEANYYTGMASLFVSVVGAVISGVILRWVRPGPRFVTGYNIFITIFSAAGFFVLIFIGCPKLDVIGPVEGSILPSCSSACGCTERYAPVCSQDKVTLFYSPCYAGCTAVDTSATPIILESTRTVLHDPVSIPQYILVRSSTNVTGFQSYYELCKNETG</sequence>
<dbReference type="SUPFAM" id="SSF100895">
    <property type="entry name" value="Kazal-type serine protease inhibitors"/>
    <property type="match status" value="1"/>
</dbReference>
<evidence type="ECO:0000256" key="4">
    <source>
        <dbReference type="ARBA" id="ARBA00022692"/>
    </source>
</evidence>
<feature type="transmembrane region" description="Helical" evidence="8">
    <location>
        <begin position="123"/>
        <end position="143"/>
    </location>
</feature>
<dbReference type="PROSITE" id="PS51465">
    <property type="entry name" value="KAZAL_2"/>
    <property type="match status" value="1"/>
</dbReference>
<organism evidence="11 12">
    <name type="scientific">Halocaridina rubra</name>
    <name type="common">Hawaiian red shrimp</name>
    <dbReference type="NCBI Taxonomy" id="373956"/>
    <lineage>
        <taxon>Eukaryota</taxon>
        <taxon>Metazoa</taxon>
        <taxon>Ecdysozoa</taxon>
        <taxon>Arthropoda</taxon>
        <taxon>Crustacea</taxon>
        <taxon>Multicrustacea</taxon>
        <taxon>Malacostraca</taxon>
        <taxon>Eumalacostraca</taxon>
        <taxon>Eucarida</taxon>
        <taxon>Decapoda</taxon>
        <taxon>Pleocyemata</taxon>
        <taxon>Caridea</taxon>
        <taxon>Atyoidea</taxon>
        <taxon>Atyidae</taxon>
        <taxon>Halocaridina</taxon>
    </lineage>
</organism>
<reference evidence="11 12" key="1">
    <citation type="submission" date="2023-11" db="EMBL/GenBank/DDBJ databases">
        <title>Halocaridina rubra genome assembly.</title>
        <authorList>
            <person name="Smith C."/>
        </authorList>
    </citation>
    <scope>NUCLEOTIDE SEQUENCE [LARGE SCALE GENOMIC DNA]</scope>
    <source>
        <strain evidence="11">EP-1</strain>
        <tissue evidence="11">Whole</tissue>
    </source>
</reference>
<keyword evidence="12" id="KW-1185">Reference proteome</keyword>
<gene>
    <name evidence="11" type="ORF">SK128_027749</name>
</gene>
<dbReference type="CDD" id="cd17336">
    <property type="entry name" value="MFS_SLCO_OATP"/>
    <property type="match status" value="1"/>
</dbReference>